<dbReference type="PANTHER" id="PTHR47331">
    <property type="entry name" value="PHD-TYPE DOMAIN-CONTAINING PROTEIN"/>
    <property type="match status" value="1"/>
</dbReference>
<reference evidence="1 2" key="1">
    <citation type="journal article" date="2018" name="Nat. Ecol. Evol.">
        <title>Genomic signatures of mitonuclear coevolution across populations of Tigriopus californicus.</title>
        <authorList>
            <person name="Barreto F.S."/>
            <person name="Watson E.T."/>
            <person name="Lima T.G."/>
            <person name="Willett C.S."/>
            <person name="Edmands S."/>
            <person name="Li W."/>
            <person name="Burton R.S."/>
        </authorList>
    </citation>
    <scope>NUCLEOTIDE SEQUENCE [LARGE SCALE GENOMIC DNA]</scope>
    <source>
        <strain evidence="1 2">San Diego</strain>
    </source>
</reference>
<name>A0A553NDA3_TIGCA</name>
<dbReference type="AlphaFoldDB" id="A0A553NDA3"/>
<dbReference type="Proteomes" id="UP000318571">
    <property type="component" value="Chromosome 10"/>
</dbReference>
<gene>
    <name evidence="1" type="ORF">TCAL_12382</name>
</gene>
<dbReference type="Pfam" id="PF05380">
    <property type="entry name" value="Peptidase_A17"/>
    <property type="match status" value="1"/>
</dbReference>
<proteinExistence type="predicted"/>
<accession>A0A553NDA3</accession>
<dbReference type="STRING" id="6832.A0A553NDA3"/>
<organism evidence="1 2">
    <name type="scientific">Tigriopus californicus</name>
    <name type="common">Marine copepod</name>
    <dbReference type="NCBI Taxonomy" id="6832"/>
    <lineage>
        <taxon>Eukaryota</taxon>
        <taxon>Metazoa</taxon>
        <taxon>Ecdysozoa</taxon>
        <taxon>Arthropoda</taxon>
        <taxon>Crustacea</taxon>
        <taxon>Multicrustacea</taxon>
        <taxon>Hexanauplia</taxon>
        <taxon>Copepoda</taxon>
        <taxon>Harpacticoida</taxon>
        <taxon>Harpacticidae</taxon>
        <taxon>Tigriopus</taxon>
    </lineage>
</organism>
<feature type="non-terminal residue" evidence="1">
    <location>
        <position position="1"/>
    </location>
</feature>
<evidence type="ECO:0000313" key="2">
    <source>
        <dbReference type="Proteomes" id="UP000318571"/>
    </source>
</evidence>
<protein>
    <submittedName>
        <fullName evidence="1">Uncharacterized protein</fullName>
    </submittedName>
</protein>
<sequence>DLLELSHPNQVFLPHYRFWKKNGEGAWVVIDSAARFHGKSLNDTLLTGHLLQCEHLDALLRFRENKVAITADIVTMFYRIALKEEDSRCHRFLWRESKDHPLLTYQMSCVDAILFKVNIKSNVVFTRRGLLSELAGLFDQQGLISPVAISGKIKMKELVLQSLEWDGPVSEETKAWVSTLFVAYADARHYQGAEFILPCIRTRICRCSLRQKPGSKLTHRSQISMFKDKSVV</sequence>
<keyword evidence="2" id="KW-1185">Reference proteome</keyword>
<comment type="caution">
    <text evidence="1">The sequence shown here is derived from an EMBL/GenBank/DDBJ whole genome shotgun (WGS) entry which is preliminary data.</text>
</comment>
<feature type="non-terminal residue" evidence="1">
    <location>
        <position position="232"/>
    </location>
</feature>
<evidence type="ECO:0000313" key="1">
    <source>
        <dbReference type="EMBL" id="TRY63431.1"/>
    </source>
</evidence>
<dbReference type="InterPro" id="IPR008042">
    <property type="entry name" value="Retrotrans_Pao"/>
</dbReference>
<dbReference type="EMBL" id="VCGU01000458">
    <property type="protein sequence ID" value="TRY63431.1"/>
    <property type="molecule type" value="Genomic_DNA"/>
</dbReference>